<dbReference type="PATRIC" id="fig|1299334.3.peg.9022"/>
<feature type="transmembrane region" description="Helical" evidence="1">
    <location>
        <begin position="41"/>
        <end position="65"/>
    </location>
</feature>
<accession>X7Z1N9</accession>
<protein>
    <submittedName>
        <fullName evidence="2">Uncharacterized protein</fullName>
    </submittedName>
</protein>
<keyword evidence="1" id="KW-0812">Transmembrane</keyword>
<dbReference type="AlphaFoldDB" id="X7Z1N9"/>
<gene>
    <name evidence="2" type="ORF">I553_4067</name>
</gene>
<comment type="caution">
    <text evidence="2">The sequence shown here is derived from an EMBL/GenBank/DDBJ whole genome shotgun (WGS) entry which is preliminary data.</text>
</comment>
<dbReference type="EMBL" id="JAOB01000083">
    <property type="protein sequence ID" value="EUA12673.1"/>
    <property type="molecule type" value="Genomic_DNA"/>
</dbReference>
<reference evidence="2" key="1">
    <citation type="submission" date="2014-01" db="EMBL/GenBank/DDBJ databases">
        <authorList>
            <person name="Brown-Elliot B."/>
            <person name="Wallace R."/>
            <person name="Lenaerts A."/>
            <person name="Ordway D."/>
            <person name="DeGroote M.A."/>
            <person name="Parker T."/>
            <person name="Sizemore C."/>
            <person name="Tallon L.J."/>
            <person name="Sadzewicz L.K."/>
            <person name="Sengamalay N."/>
            <person name="Fraser C.M."/>
            <person name="Hine E."/>
            <person name="Shefchek K.A."/>
            <person name="Das S.P."/>
            <person name="Tettelin H."/>
        </authorList>
    </citation>
    <scope>NUCLEOTIDE SEQUENCE [LARGE SCALE GENOMIC DNA]</scope>
    <source>
        <strain evidence="2">4042</strain>
    </source>
</reference>
<keyword evidence="1" id="KW-1133">Transmembrane helix</keyword>
<evidence type="ECO:0000256" key="1">
    <source>
        <dbReference type="SAM" id="Phobius"/>
    </source>
</evidence>
<sequence>MPIWRPPTTPFPHPKFRAVLHHSSVRARGHDLAARTRPERAGWLFTTGGVIVLIFTLMVIAGLTWGAGRINAHDTTPGSRTRKRRIVPLTGSVIVTKTIRAALVIVAAAP</sequence>
<keyword evidence="1" id="KW-0472">Membrane</keyword>
<name>X7Z1N9_MYCXE</name>
<organism evidence="2">
    <name type="scientific">Mycobacterium xenopi 4042</name>
    <dbReference type="NCBI Taxonomy" id="1299334"/>
    <lineage>
        <taxon>Bacteria</taxon>
        <taxon>Bacillati</taxon>
        <taxon>Actinomycetota</taxon>
        <taxon>Actinomycetes</taxon>
        <taxon>Mycobacteriales</taxon>
        <taxon>Mycobacteriaceae</taxon>
        <taxon>Mycobacterium</taxon>
    </lineage>
</organism>
<evidence type="ECO:0000313" key="2">
    <source>
        <dbReference type="EMBL" id="EUA12673.1"/>
    </source>
</evidence>
<feature type="transmembrane region" description="Helical" evidence="1">
    <location>
        <begin position="86"/>
        <end position="109"/>
    </location>
</feature>
<proteinExistence type="predicted"/>